<keyword evidence="6 8" id="KW-1133">Transmembrane helix</keyword>
<name>A0ABQ6E3S4_9GAMM</name>
<reference evidence="10" key="1">
    <citation type="journal article" date="2019" name="Int. J. Syst. Evol. Microbiol.">
        <title>The Global Catalogue of Microorganisms (GCM) 10K type strain sequencing project: providing services to taxonomists for standard genome sequencing and annotation.</title>
        <authorList>
            <consortium name="The Broad Institute Genomics Platform"/>
            <consortium name="The Broad Institute Genome Sequencing Center for Infectious Disease"/>
            <person name="Wu L."/>
            <person name="Ma J."/>
        </authorList>
    </citation>
    <scope>NUCLEOTIDE SEQUENCE [LARGE SCALE GENOMIC DNA]</scope>
    <source>
        <strain evidence="10">NBRC 103166</strain>
    </source>
</reference>
<dbReference type="PANTHER" id="PTHR30269">
    <property type="entry name" value="TRANSMEMBRANE PROTEIN YFCA"/>
    <property type="match status" value="1"/>
</dbReference>
<keyword evidence="5 8" id="KW-0812">Transmembrane</keyword>
<feature type="transmembrane region" description="Helical" evidence="8">
    <location>
        <begin position="234"/>
        <end position="253"/>
    </location>
</feature>
<evidence type="ECO:0000256" key="4">
    <source>
        <dbReference type="ARBA" id="ARBA00022475"/>
    </source>
</evidence>
<protein>
    <recommendedName>
        <fullName evidence="8">Probable membrane transporter protein</fullName>
    </recommendedName>
</protein>
<evidence type="ECO:0000313" key="10">
    <source>
        <dbReference type="Proteomes" id="UP001157353"/>
    </source>
</evidence>
<gene>
    <name evidence="9" type="ORF">GCM10007916_31430</name>
</gene>
<feature type="transmembrane region" description="Helical" evidence="8">
    <location>
        <begin position="98"/>
        <end position="118"/>
    </location>
</feature>
<evidence type="ECO:0000256" key="3">
    <source>
        <dbReference type="ARBA" id="ARBA00022448"/>
    </source>
</evidence>
<evidence type="ECO:0000313" key="9">
    <source>
        <dbReference type="EMBL" id="GLS92073.1"/>
    </source>
</evidence>
<evidence type="ECO:0000256" key="2">
    <source>
        <dbReference type="ARBA" id="ARBA00009142"/>
    </source>
</evidence>
<organism evidence="9 10">
    <name type="scientific">Psychromonas marina</name>
    <dbReference type="NCBI Taxonomy" id="88364"/>
    <lineage>
        <taxon>Bacteria</taxon>
        <taxon>Pseudomonadati</taxon>
        <taxon>Pseudomonadota</taxon>
        <taxon>Gammaproteobacteria</taxon>
        <taxon>Alteromonadales</taxon>
        <taxon>Psychromonadaceae</taxon>
        <taxon>Psychromonas</taxon>
    </lineage>
</organism>
<feature type="transmembrane region" description="Helical" evidence="8">
    <location>
        <begin position="139"/>
        <end position="168"/>
    </location>
</feature>
<proteinExistence type="inferred from homology"/>
<dbReference type="EMBL" id="BSPQ01000018">
    <property type="protein sequence ID" value="GLS92073.1"/>
    <property type="molecule type" value="Genomic_DNA"/>
</dbReference>
<comment type="caution">
    <text evidence="9">The sequence shown here is derived from an EMBL/GenBank/DDBJ whole genome shotgun (WGS) entry which is preliminary data.</text>
</comment>
<comment type="subcellular location">
    <subcellularLocation>
        <location evidence="1 8">Cell membrane</location>
        <topology evidence="1 8">Multi-pass membrane protein</topology>
    </subcellularLocation>
</comment>
<dbReference type="InterPro" id="IPR052017">
    <property type="entry name" value="TSUP"/>
</dbReference>
<evidence type="ECO:0000256" key="6">
    <source>
        <dbReference type="ARBA" id="ARBA00022989"/>
    </source>
</evidence>
<keyword evidence="4 8" id="KW-1003">Cell membrane</keyword>
<comment type="similarity">
    <text evidence="2 8">Belongs to the 4-toluene sulfonate uptake permease (TSUP) (TC 2.A.102) family.</text>
</comment>
<keyword evidence="7 8" id="KW-0472">Membrane</keyword>
<evidence type="ECO:0000256" key="7">
    <source>
        <dbReference type="ARBA" id="ARBA00023136"/>
    </source>
</evidence>
<feature type="transmembrane region" description="Helical" evidence="8">
    <location>
        <begin position="180"/>
        <end position="199"/>
    </location>
</feature>
<dbReference type="InterPro" id="IPR002781">
    <property type="entry name" value="TM_pro_TauE-like"/>
</dbReference>
<feature type="transmembrane region" description="Helical" evidence="8">
    <location>
        <begin position="41"/>
        <end position="61"/>
    </location>
</feature>
<sequence>MILDFVLLFVAGIIGGILNSIAGGGSFVTFPALVFVGVPPLIANATNTFASCGGYLSGVYAFKDKLKNRPQELFLIIICSLVGGGGGAYLLLNTSESVFQQAVPWLLLFATLLFIFGAQANALLKSYAEKNRYATRFRLLFLSITLLAICIYGGFFNAGLGIIVLSYLTLCGHSDMNVMNAIKLVVSSTVSLIAIFLFVLSDSIAWVEGTFVLVGTLLGGYFSAHISMRVSQQYTRRLVIIMSIIITLYFFYIT</sequence>
<evidence type="ECO:0000256" key="8">
    <source>
        <dbReference type="RuleBase" id="RU363041"/>
    </source>
</evidence>
<evidence type="ECO:0000256" key="1">
    <source>
        <dbReference type="ARBA" id="ARBA00004651"/>
    </source>
</evidence>
<keyword evidence="10" id="KW-1185">Reference proteome</keyword>
<dbReference type="RefSeq" id="WP_284205169.1">
    <property type="nucleotide sequence ID" value="NZ_BSPQ01000018.1"/>
</dbReference>
<feature type="transmembrane region" description="Helical" evidence="8">
    <location>
        <begin position="73"/>
        <end position="92"/>
    </location>
</feature>
<feature type="transmembrane region" description="Helical" evidence="8">
    <location>
        <begin position="7"/>
        <end position="35"/>
    </location>
</feature>
<accession>A0ABQ6E3S4</accession>
<dbReference type="Pfam" id="PF01925">
    <property type="entry name" value="TauE"/>
    <property type="match status" value="1"/>
</dbReference>
<dbReference type="Proteomes" id="UP001157353">
    <property type="component" value="Unassembled WGS sequence"/>
</dbReference>
<keyword evidence="3" id="KW-0813">Transport</keyword>
<evidence type="ECO:0000256" key="5">
    <source>
        <dbReference type="ARBA" id="ARBA00022692"/>
    </source>
</evidence>
<feature type="transmembrane region" description="Helical" evidence="8">
    <location>
        <begin position="211"/>
        <end position="228"/>
    </location>
</feature>
<dbReference type="PANTHER" id="PTHR30269:SF0">
    <property type="entry name" value="MEMBRANE TRANSPORTER PROTEIN YFCA-RELATED"/>
    <property type="match status" value="1"/>
</dbReference>